<proteinExistence type="predicted"/>
<name>A0AAD3SD42_NEPGR</name>
<reference evidence="1" key="1">
    <citation type="submission" date="2023-05" db="EMBL/GenBank/DDBJ databases">
        <title>Nepenthes gracilis genome sequencing.</title>
        <authorList>
            <person name="Fukushima K."/>
        </authorList>
    </citation>
    <scope>NUCLEOTIDE SEQUENCE</scope>
    <source>
        <strain evidence="1">SING2019-196</strain>
    </source>
</reference>
<keyword evidence="2" id="KW-1185">Reference proteome</keyword>
<comment type="caution">
    <text evidence="1">The sequence shown here is derived from an EMBL/GenBank/DDBJ whole genome shotgun (WGS) entry which is preliminary data.</text>
</comment>
<sequence>MEHNPNQAQALRAPRGPAILELEGEPVAELDGCRTDWPIAELDGKPVAKLDGCRADWPIAKLDGKLVAELDGYHIDWLVVELDGKPVVELDGEPDDEMEGEPVAALASMDLIGSYNKAEVEYYCVTKDLRSSSSPVKSMLDSWGQICFCGKNR</sequence>
<evidence type="ECO:0000313" key="2">
    <source>
        <dbReference type="Proteomes" id="UP001279734"/>
    </source>
</evidence>
<dbReference type="Proteomes" id="UP001279734">
    <property type="component" value="Unassembled WGS sequence"/>
</dbReference>
<evidence type="ECO:0000313" key="1">
    <source>
        <dbReference type="EMBL" id="GMH08679.1"/>
    </source>
</evidence>
<accession>A0AAD3SD42</accession>
<organism evidence="1 2">
    <name type="scientific">Nepenthes gracilis</name>
    <name type="common">Slender pitcher plant</name>
    <dbReference type="NCBI Taxonomy" id="150966"/>
    <lineage>
        <taxon>Eukaryota</taxon>
        <taxon>Viridiplantae</taxon>
        <taxon>Streptophyta</taxon>
        <taxon>Embryophyta</taxon>
        <taxon>Tracheophyta</taxon>
        <taxon>Spermatophyta</taxon>
        <taxon>Magnoliopsida</taxon>
        <taxon>eudicotyledons</taxon>
        <taxon>Gunneridae</taxon>
        <taxon>Pentapetalae</taxon>
        <taxon>Caryophyllales</taxon>
        <taxon>Nepenthaceae</taxon>
        <taxon>Nepenthes</taxon>
    </lineage>
</organism>
<gene>
    <name evidence="1" type="ORF">Nepgr_010519</name>
</gene>
<dbReference type="AlphaFoldDB" id="A0AAD3SD42"/>
<protein>
    <submittedName>
        <fullName evidence="1">Uncharacterized protein</fullName>
    </submittedName>
</protein>
<dbReference type="EMBL" id="BSYO01000008">
    <property type="protein sequence ID" value="GMH08679.1"/>
    <property type="molecule type" value="Genomic_DNA"/>
</dbReference>